<proteinExistence type="predicted"/>
<gene>
    <name evidence="4" type="ORF">GCM10011584_07940</name>
</gene>
<feature type="compositionally biased region" description="Polar residues" evidence="1">
    <location>
        <begin position="287"/>
        <end position="297"/>
    </location>
</feature>
<keyword evidence="2" id="KW-1133">Transmembrane helix</keyword>
<dbReference type="EMBL" id="BMNI01000001">
    <property type="protein sequence ID" value="GGO86191.1"/>
    <property type="molecule type" value="Genomic_DNA"/>
</dbReference>
<sequence>MKDHQPAATLVAALIAVSAVAFAVPGAALGAESVPEGGSATYQCQGDYGTKPASTPVTFALVSPPDSARPGDTLSLSGNLGVALSDADVKASRALFGQDAKIDATDFNLVVHVGDETRNLKPSSVVSTAVPLKSPLVLSANVSYPDLTVPSDARGAVVIDMPAAKDTSTRIVGAPAKVTFTAHVAQTGLLPSQRNFACWTDDDPGPEARIARIPLATEGPHAAQAAGGATSGAASPGAASAGGASAPPADSQPGEAAPLSQAVPAVAEAVQGGPSADAAPVTRPATVGTSTKTSMASASIPAATRSGATFVAGWVLGLFLAVFPGAAVAGALLQRRRLRRLSAVAAASS</sequence>
<dbReference type="RefSeq" id="WP_188782645.1">
    <property type="nucleotide sequence ID" value="NZ_BMNI01000001.1"/>
</dbReference>
<name>A0ABQ2N924_9ACTN</name>
<keyword evidence="3" id="KW-0732">Signal</keyword>
<evidence type="ECO:0000313" key="5">
    <source>
        <dbReference type="Proteomes" id="UP000655410"/>
    </source>
</evidence>
<comment type="caution">
    <text evidence="4">The sequence shown here is derived from an EMBL/GenBank/DDBJ whole genome shotgun (WGS) entry which is preliminary data.</text>
</comment>
<organism evidence="4 5">
    <name type="scientific">Nocardioides phosphati</name>
    <dbReference type="NCBI Taxonomy" id="1867775"/>
    <lineage>
        <taxon>Bacteria</taxon>
        <taxon>Bacillati</taxon>
        <taxon>Actinomycetota</taxon>
        <taxon>Actinomycetes</taxon>
        <taxon>Propionibacteriales</taxon>
        <taxon>Nocardioidaceae</taxon>
        <taxon>Nocardioides</taxon>
    </lineage>
</organism>
<feature type="chain" id="PRO_5046967481" evidence="3">
    <location>
        <begin position="24"/>
        <end position="349"/>
    </location>
</feature>
<feature type="transmembrane region" description="Helical" evidence="2">
    <location>
        <begin position="311"/>
        <end position="333"/>
    </location>
</feature>
<keyword evidence="2" id="KW-0812">Transmembrane</keyword>
<keyword evidence="5" id="KW-1185">Reference proteome</keyword>
<accession>A0ABQ2N924</accession>
<feature type="region of interest" description="Disordered" evidence="1">
    <location>
        <begin position="219"/>
        <end position="297"/>
    </location>
</feature>
<keyword evidence="2" id="KW-0472">Membrane</keyword>
<evidence type="ECO:0000256" key="2">
    <source>
        <dbReference type="SAM" id="Phobius"/>
    </source>
</evidence>
<evidence type="ECO:0000256" key="3">
    <source>
        <dbReference type="SAM" id="SignalP"/>
    </source>
</evidence>
<evidence type="ECO:0000313" key="4">
    <source>
        <dbReference type="EMBL" id="GGO86191.1"/>
    </source>
</evidence>
<feature type="signal peptide" evidence="3">
    <location>
        <begin position="1"/>
        <end position="23"/>
    </location>
</feature>
<protein>
    <submittedName>
        <fullName evidence="4">Uncharacterized protein</fullName>
    </submittedName>
</protein>
<dbReference type="Proteomes" id="UP000655410">
    <property type="component" value="Unassembled WGS sequence"/>
</dbReference>
<reference evidence="5" key="1">
    <citation type="journal article" date="2019" name="Int. J. Syst. Evol. Microbiol.">
        <title>The Global Catalogue of Microorganisms (GCM) 10K type strain sequencing project: providing services to taxonomists for standard genome sequencing and annotation.</title>
        <authorList>
            <consortium name="The Broad Institute Genomics Platform"/>
            <consortium name="The Broad Institute Genome Sequencing Center for Infectious Disease"/>
            <person name="Wu L."/>
            <person name="Ma J."/>
        </authorList>
    </citation>
    <scope>NUCLEOTIDE SEQUENCE [LARGE SCALE GENOMIC DNA]</scope>
    <source>
        <strain evidence="5">CGMCC 4.7371</strain>
    </source>
</reference>
<feature type="compositionally biased region" description="Low complexity" evidence="1">
    <location>
        <begin position="219"/>
        <end position="254"/>
    </location>
</feature>
<evidence type="ECO:0000256" key="1">
    <source>
        <dbReference type="SAM" id="MobiDB-lite"/>
    </source>
</evidence>